<name>A0A5N8VBK7_9ACTN</name>
<gene>
    <name evidence="4" type="ORF">FNH09_08650</name>
</gene>
<dbReference type="Proteomes" id="UP000325849">
    <property type="component" value="Unassembled WGS sequence"/>
</dbReference>
<feature type="chain" id="PRO_5038623961" description="Putative amidase domain-containing protein" evidence="2">
    <location>
        <begin position="28"/>
        <end position="435"/>
    </location>
</feature>
<evidence type="ECO:0000259" key="3">
    <source>
        <dbReference type="Pfam" id="PF12671"/>
    </source>
</evidence>
<feature type="domain" description="Putative amidase" evidence="3">
    <location>
        <begin position="279"/>
        <end position="433"/>
    </location>
</feature>
<evidence type="ECO:0000256" key="1">
    <source>
        <dbReference type="SAM" id="MobiDB-lite"/>
    </source>
</evidence>
<evidence type="ECO:0000313" key="5">
    <source>
        <dbReference type="Proteomes" id="UP000325849"/>
    </source>
</evidence>
<dbReference type="InterPro" id="IPR024301">
    <property type="entry name" value="Amidase_6"/>
</dbReference>
<dbReference type="PANTHER" id="PTHR40032">
    <property type="entry name" value="EXPORTED PROTEIN-RELATED"/>
    <property type="match status" value="1"/>
</dbReference>
<feature type="compositionally biased region" description="Low complexity" evidence="1">
    <location>
        <begin position="244"/>
        <end position="267"/>
    </location>
</feature>
<keyword evidence="2" id="KW-0732">Signal</keyword>
<feature type="signal peptide" evidence="2">
    <location>
        <begin position="1"/>
        <end position="27"/>
    </location>
</feature>
<organism evidence="4 5">
    <name type="scientific">Streptomyces adustus</name>
    <dbReference type="NCBI Taxonomy" id="1609272"/>
    <lineage>
        <taxon>Bacteria</taxon>
        <taxon>Bacillati</taxon>
        <taxon>Actinomycetota</taxon>
        <taxon>Actinomycetes</taxon>
        <taxon>Kitasatosporales</taxon>
        <taxon>Streptomycetaceae</taxon>
        <taxon>Streptomyces</taxon>
    </lineage>
</organism>
<sequence length="435" mass="46337">MKSRKLKGTRRRATIIGAAAVSVVAGAALLPNWMAGAAVVDDPKVDAKTKATFQRLADAVFTDRTDALVTGKQGNSAKPLTKTFSGGVRMSSGQAHKQDSALSTLDQRKDLLAKLGEKYSKGSTTVTLDATNVKGRTAKAAVTETTTLTYAKVRGNEPKTTGFQAHHELTFTADSHGNWQLTGIKETDTGYLAVNQVANPAANPAVKASPSPTGKATAKASASPTVKASASPTVKASASPTVKASASPTTADTTTPDAPRAATTRPAPANPKSFTGTTYDYKAMAAYAEKYWSTYNTDYPDYNGHGDGGDCTNFVSQSLKAGGWKHVPGYVYDYTKWFGNADIQSDSFVGVNEFSWFAQNSKRVTPLANVYQADIGDVIQMDFDKDGSKDHSMIVTYRSPDGVPYVTYHSTNTFRRSVASLVASYPNAAFYAYRT</sequence>
<dbReference type="EMBL" id="VJZD01000024">
    <property type="protein sequence ID" value="MPY31365.1"/>
    <property type="molecule type" value="Genomic_DNA"/>
</dbReference>
<protein>
    <recommendedName>
        <fullName evidence="3">Putative amidase domain-containing protein</fullName>
    </recommendedName>
</protein>
<dbReference type="AlphaFoldDB" id="A0A5N8VBK7"/>
<evidence type="ECO:0000256" key="2">
    <source>
        <dbReference type="SAM" id="SignalP"/>
    </source>
</evidence>
<dbReference type="PANTHER" id="PTHR40032:SF1">
    <property type="entry name" value="EXPORTED PROTEIN"/>
    <property type="match status" value="1"/>
</dbReference>
<dbReference type="Pfam" id="PF12671">
    <property type="entry name" value="Amidase_6"/>
    <property type="match status" value="1"/>
</dbReference>
<feature type="compositionally biased region" description="Polar residues" evidence="1">
    <location>
        <begin position="220"/>
        <end position="242"/>
    </location>
</feature>
<reference evidence="4 5" key="1">
    <citation type="submission" date="2019-07" db="EMBL/GenBank/DDBJ databases">
        <title>New species of Amycolatopsis and Streptomyces.</title>
        <authorList>
            <person name="Duangmal K."/>
            <person name="Teo W.F.A."/>
            <person name="Lipun K."/>
        </authorList>
    </citation>
    <scope>NUCLEOTIDE SEQUENCE [LARGE SCALE GENOMIC DNA]</scope>
    <source>
        <strain evidence="4 5">NBRC 109810</strain>
    </source>
</reference>
<keyword evidence="5" id="KW-1185">Reference proteome</keyword>
<evidence type="ECO:0000313" key="4">
    <source>
        <dbReference type="EMBL" id="MPY31365.1"/>
    </source>
</evidence>
<accession>A0A5N8VBK7</accession>
<comment type="caution">
    <text evidence="4">The sequence shown here is derived from an EMBL/GenBank/DDBJ whole genome shotgun (WGS) entry which is preliminary data.</text>
</comment>
<dbReference type="RefSeq" id="WP_162468278.1">
    <property type="nucleotide sequence ID" value="NZ_VJZD01000024.1"/>
</dbReference>
<dbReference type="Gene3D" id="3.90.1720.10">
    <property type="entry name" value="endopeptidase domain like (from Nostoc punctiforme)"/>
    <property type="match status" value="1"/>
</dbReference>
<proteinExistence type="predicted"/>
<feature type="region of interest" description="Disordered" evidence="1">
    <location>
        <begin position="202"/>
        <end position="273"/>
    </location>
</feature>